<keyword evidence="4" id="KW-0653">Protein transport</keyword>
<dbReference type="KEGG" id="tad:TRIADDRAFT_30598"/>
<dbReference type="InterPro" id="IPR042491">
    <property type="entry name" value="Vps35_C"/>
</dbReference>
<dbReference type="GO" id="GO:0030904">
    <property type="term" value="C:retromer complex"/>
    <property type="evidence" value="ECO:0000318"/>
    <property type="project" value="GO_Central"/>
</dbReference>
<evidence type="ECO:0000256" key="1">
    <source>
        <dbReference type="ARBA" id="ARBA00004170"/>
    </source>
</evidence>
<dbReference type="STRING" id="10228.B3S7E2"/>
<dbReference type="GeneID" id="6757363"/>
<dbReference type="FunFam" id="1.25.40.660:FF:000005">
    <property type="entry name" value="Vacuolar protein sorting-associated protein 35"/>
    <property type="match status" value="1"/>
</dbReference>
<dbReference type="InParanoid" id="B3S7E2"/>
<dbReference type="RefSeq" id="XP_002116241.1">
    <property type="nucleotide sequence ID" value="XM_002116205.1"/>
</dbReference>
<comment type="similarity">
    <text evidence="2">Belongs to the VPS35 family.</text>
</comment>
<dbReference type="PIRSF" id="PIRSF009375">
    <property type="entry name" value="Retromer_Vps35"/>
    <property type="match status" value="1"/>
</dbReference>
<keyword evidence="5" id="KW-0472">Membrane</keyword>
<reference evidence="6 7" key="1">
    <citation type="journal article" date="2008" name="Nature">
        <title>The Trichoplax genome and the nature of placozoans.</title>
        <authorList>
            <person name="Srivastava M."/>
            <person name="Begovic E."/>
            <person name="Chapman J."/>
            <person name="Putnam N.H."/>
            <person name="Hellsten U."/>
            <person name="Kawashima T."/>
            <person name="Kuo A."/>
            <person name="Mitros T."/>
            <person name="Salamov A."/>
            <person name="Carpenter M.L."/>
            <person name="Signorovitch A.Y."/>
            <person name="Moreno M.A."/>
            <person name="Kamm K."/>
            <person name="Grimwood J."/>
            <person name="Schmutz J."/>
            <person name="Shapiro H."/>
            <person name="Grigoriev I.V."/>
            <person name="Buss L.W."/>
            <person name="Schierwater B."/>
            <person name="Dellaporta S.L."/>
            <person name="Rokhsar D.S."/>
        </authorList>
    </citation>
    <scope>NUCLEOTIDE SEQUENCE [LARGE SCALE GENOMIC DNA]</scope>
    <source>
        <strain evidence="6 7">Grell-BS-1999</strain>
    </source>
</reference>
<dbReference type="InterPro" id="IPR005378">
    <property type="entry name" value="Vps35"/>
</dbReference>
<dbReference type="AlphaFoldDB" id="B3S7E2"/>
<protein>
    <recommendedName>
        <fullName evidence="8">Vacuolar protein sorting-associated protein 35</fullName>
    </recommendedName>
</protein>
<dbReference type="PhylomeDB" id="B3S7E2"/>
<keyword evidence="7" id="KW-1185">Reference proteome</keyword>
<dbReference type="Gene3D" id="1.25.40.660">
    <property type="entry name" value="Vacuolar protein sorting-associated protein 35, helical subcomplex Vps35-C"/>
    <property type="match status" value="1"/>
</dbReference>
<dbReference type="OMA" id="YIRSREY"/>
<organism evidence="6 7">
    <name type="scientific">Trichoplax adhaerens</name>
    <name type="common">Trichoplax reptans</name>
    <dbReference type="NCBI Taxonomy" id="10228"/>
    <lineage>
        <taxon>Eukaryota</taxon>
        <taxon>Metazoa</taxon>
        <taxon>Placozoa</taxon>
        <taxon>Uniplacotomia</taxon>
        <taxon>Trichoplacea</taxon>
        <taxon>Trichoplacidae</taxon>
        <taxon>Trichoplax</taxon>
    </lineage>
</organism>
<dbReference type="PANTHER" id="PTHR11099:SF0">
    <property type="entry name" value="VACUOLAR PROTEIN SORTING-ASSOCIATED PROTEIN 35"/>
    <property type="match status" value="1"/>
</dbReference>
<proteinExistence type="inferred from homology"/>
<dbReference type="CTD" id="6757363"/>
<dbReference type="GO" id="GO:0005770">
    <property type="term" value="C:late endosome"/>
    <property type="evidence" value="ECO:0000318"/>
    <property type="project" value="GO_Central"/>
</dbReference>
<feature type="non-terminal residue" evidence="6">
    <location>
        <position position="1"/>
    </location>
</feature>
<evidence type="ECO:0008006" key="8">
    <source>
        <dbReference type="Google" id="ProtNLM"/>
    </source>
</evidence>
<sequence>QPATSSVIHEEQEKLLDEAAQVVKSESFLMKRWLDQGKLMDALKHASNMLCELRTSMLTPKNYYVLYMQVSNELQHLSLHLMDEFDKNTLPNDLYELVQYAGNIVPRLYLLVTVGVVFIKCKFSSRKSVLKDLVEMCRGVQHPLRGLFLRNYLLQCTRNQLPDVDEDASSSNDGDVQDSIDFILLNFSEMNKLWVRMQHQGHTRDKDRREKERQELCLLVGTNLVRLSQLDGIDVTRYKESVLSSVLEQIVNCKDPISQEYLMECIIQVFPDEFHLQTLNSLLKACQKLQSPVNVKKIIAALADRLAAFAQRDDGPGIPEEIKLFEVFSEEVSSVLKSRSSTMPKEDMITLQASLLSLALKCYPERVDYVDKVCKHTVDLLNSLDVGNIPNGTPLCIELTRMLKIPIDIYDSILTVVELKDYPELLSRLSYEPRKEIAVYIANRIVDVAVDIPSPEEAEFVFELLDPLIKDQPDQPNEGEDPDEFAEEQGLMGRLINVLHSDTPDQQFRILNTARKHLGSGGDKRISYTLLPIVFSAYNLVNSYNLIKDEVSIDEKWDKKCDKIFAFSLQTISAFVKAEMFELSLRLYLQGALAADRQDDYEGRENIAYEYISQAFAIYEDEISDYKAQIAAITLIIGTFEQMSCFGEENHEPLRTQCALVASKLLKKPAQCRGVYTSAQLFWSGKTKDSEEEVSKDGKRVSECLKKSLRIANQCMDKSVQVQLFTEVLDRYLYFYEKGNEQVAESTLQQLIDKINEEMATLEINDDNEQIKKHLENSLEHIELKQQDEESPMYQGLNLRS</sequence>
<evidence type="ECO:0000256" key="4">
    <source>
        <dbReference type="ARBA" id="ARBA00022927"/>
    </source>
</evidence>
<dbReference type="FunCoup" id="B3S7E2">
    <property type="interactions" value="2715"/>
</dbReference>
<dbReference type="GO" id="GO:0006886">
    <property type="term" value="P:intracellular protein transport"/>
    <property type="evidence" value="ECO:0000318"/>
    <property type="project" value="GO_Central"/>
</dbReference>
<evidence type="ECO:0000256" key="5">
    <source>
        <dbReference type="ARBA" id="ARBA00023136"/>
    </source>
</evidence>
<dbReference type="Proteomes" id="UP000009022">
    <property type="component" value="Unassembled WGS sequence"/>
</dbReference>
<evidence type="ECO:0000256" key="2">
    <source>
        <dbReference type="ARBA" id="ARBA00006536"/>
    </source>
</evidence>
<keyword evidence="3" id="KW-0813">Transport</keyword>
<dbReference type="Pfam" id="PF03635">
    <property type="entry name" value="Vps35"/>
    <property type="match status" value="1"/>
</dbReference>
<dbReference type="GO" id="GO:0005829">
    <property type="term" value="C:cytosol"/>
    <property type="evidence" value="ECO:0007669"/>
    <property type="project" value="GOC"/>
</dbReference>
<dbReference type="EMBL" id="DS985254">
    <property type="protein sequence ID" value="EDV21274.1"/>
    <property type="molecule type" value="Genomic_DNA"/>
</dbReference>
<dbReference type="eggNOG" id="KOG1107">
    <property type="taxonomic scope" value="Eukaryota"/>
</dbReference>
<evidence type="ECO:0000313" key="7">
    <source>
        <dbReference type="Proteomes" id="UP000009022"/>
    </source>
</evidence>
<dbReference type="OrthoDB" id="10258141at2759"/>
<dbReference type="PANTHER" id="PTHR11099">
    <property type="entry name" value="VACUOLAR SORTING PROTEIN 35"/>
    <property type="match status" value="1"/>
</dbReference>
<dbReference type="GO" id="GO:0030906">
    <property type="term" value="C:retromer, cargo-selective complex"/>
    <property type="evidence" value="ECO:0007669"/>
    <property type="project" value="InterPro"/>
</dbReference>
<evidence type="ECO:0000313" key="6">
    <source>
        <dbReference type="EMBL" id="EDV21274.1"/>
    </source>
</evidence>
<dbReference type="GO" id="GO:0042147">
    <property type="term" value="P:retrograde transport, endosome to Golgi"/>
    <property type="evidence" value="ECO:0000318"/>
    <property type="project" value="GO_Central"/>
</dbReference>
<comment type="subcellular location">
    <subcellularLocation>
        <location evidence="1">Membrane</location>
        <topology evidence="1">Peripheral membrane protein</topology>
    </subcellularLocation>
</comment>
<name>B3S7E2_TRIAD</name>
<accession>B3S7E2</accession>
<dbReference type="HOGENOM" id="CLU_005836_1_0_1"/>
<gene>
    <name evidence="6" type="ORF">TRIADDRAFT_30598</name>
</gene>
<evidence type="ECO:0000256" key="3">
    <source>
        <dbReference type="ARBA" id="ARBA00022448"/>
    </source>
</evidence>